<sequence>MILDYFLAILLTFSLFATNHYVWAQSFNQSITLYRGYDCKGQKFDIGTKVSTMFDWNDAAYSVAITGA</sequence>
<comment type="caution">
    <text evidence="2">The sequence shown here is derived from an EMBL/GenBank/DDBJ whole genome shotgun (WGS) entry which is preliminary data.</text>
</comment>
<evidence type="ECO:0000313" key="3">
    <source>
        <dbReference type="Proteomes" id="UP000708208"/>
    </source>
</evidence>
<feature type="non-terminal residue" evidence="2">
    <location>
        <position position="68"/>
    </location>
</feature>
<keyword evidence="3" id="KW-1185">Reference proteome</keyword>
<evidence type="ECO:0000256" key="1">
    <source>
        <dbReference type="SAM" id="SignalP"/>
    </source>
</evidence>
<protein>
    <submittedName>
        <fullName evidence="2">Uncharacterized protein</fullName>
    </submittedName>
</protein>
<reference evidence="2" key="1">
    <citation type="submission" date="2021-06" db="EMBL/GenBank/DDBJ databases">
        <authorList>
            <person name="Hodson N. C."/>
            <person name="Mongue J. A."/>
            <person name="Jaron S. K."/>
        </authorList>
    </citation>
    <scope>NUCLEOTIDE SEQUENCE</scope>
</reference>
<dbReference type="Proteomes" id="UP000708208">
    <property type="component" value="Unassembled WGS sequence"/>
</dbReference>
<feature type="chain" id="PRO_5035166591" evidence="1">
    <location>
        <begin position="25"/>
        <end position="68"/>
    </location>
</feature>
<organism evidence="2 3">
    <name type="scientific">Allacma fusca</name>
    <dbReference type="NCBI Taxonomy" id="39272"/>
    <lineage>
        <taxon>Eukaryota</taxon>
        <taxon>Metazoa</taxon>
        <taxon>Ecdysozoa</taxon>
        <taxon>Arthropoda</taxon>
        <taxon>Hexapoda</taxon>
        <taxon>Collembola</taxon>
        <taxon>Symphypleona</taxon>
        <taxon>Sminthuridae</taxon>
        <taxon>Allacma</taxon>
    </lineage>
</organism>
<dbReference type="AlphaFoldDB" id="A0A8J2JII7"/>
<feature type="signal peptide" evidence="1">
    <location>
        <begin position="1"/>
        <end position="24"/>
    </location>
</feature>
<dbReference type="EMBL" id="CAJVCH010047645">
    <property type="protein sequence ID" value="CAG7717665.1"/>
    <property type="molecule type" value="Genomic_DNA"/>
</dbReference>
<evidence type="ECO:0000313" key="2">
    <source>
        <dbReference type="EMBL" id="CAG7717665.1"/>
    </source>
</evidence>
<keyword evidence="1" id="KW-0732">Signal</keyword>
<name>A0A8J2JII7_9HEXA</name>
<gene>
    <name evidence="2" type="ORF">AFUS01_LOCUS7106</name>
</gene>
<accession>A0A8J2JII7</accession>
<proteinExistence type="predicted"/>